<dbReference type="EMBL" id="JBHTIR010002207">
    <property type="protein sequence ID" value="MFD0853486.1"/>
    <property type="molecule type" value="Genomic_DNA"/>
</dbReference>
<proteinExistence type="predicted"/>
<dbReference type="Proteomes" id="UP001597083">
    <property type="component" value="Unassembled WGS sequence"/>
</dbReference>
<dbReference type="InterPro" id="IPR025406">
    <property type="entry name" value="DUF4132"/>
</dbReference>
<evidence type="ECO:0000313" key="3">
    <source>
        <dbReference type="EMBL" id="MFD0853486.1"/>
    </source>
</evidence>
<evidence type="ECO:0000256" key="1">
    <source>
        <dbReference type="SAM" id="MobiDB-lite"/>
    </source>
</evidence>
<gene>
    <name evidence="3" type="ORF">ACFQ07_14710</name>
</gene>
<evidence type="ECO:0000313" key="4">
    <source>
        <dbReference type="Proteomes" id="UP001597083"/>
    </source>
</evidence>
<feature type="domain" description="DUF4132" evidence="2">
    <location>
        <begin position="173"/>
        <end position="230"/>
    </location>
</feature>
<evidence type="ECO:0000259" key="2">
    <source>
        <dbReference type="Pfam" id="PF13569"/>
    </source>
</evidence>
<dbReference type="Pfam" id="PF13569">
    <property type="entry name" value="DUF4132"/>
    <property type="match status" value="1"/>
</dbReference>
<sequence length="230" mass="25561">MSAHGEANARLGAVKDACDARSLASFGWALFQLWEKIGAPPEDRWALSLLGWFGDDETVRMLTPLIHTWQAQRAHAKAFAGLDVLAGIGSNVALTQLDGIAQRAKYKNLRKRAHKKFEEASDDLDLTAEQLRDRLVPDFGLDATGGLVLDYGPRRFLVGFDQNLRPHVADEDGTPRRSLPKPGAKDDQERATAAYQRFIALKKDVDMVAGDQVRRLEAAMVARRRWTVAE</sequence>
<keyword evidence="4" id="KW-1185">Reference proteome</keyword>
<comment type="caution">
    <text evidence="3">The sequence shown here is derived from an EMBL/GenBank/DDBJ whole genome shotgun (WGS) entry which is preliminary data.</text>
</comment>
<reference evidence="4" key="1">
    <citation type="journal article" date="2019" name="Int. J. Syst. Evol. Microbiol.">
        <title>The Global Catalogue of Microorganisms (GCM) 10K type strain sequencing project: providing services to taxonomists for standard genome sequencing and annotation.</title>
        <authorList>
            <consortium name="The Broad Institute Genomics Platform"/>
            <consortium name="The Broad Institute Genome Sequencing Center for Infectious Disease"/>
            <person name="Wu L."/>
            <person name="Ma J."/>
        </authorList>
    </citation>
    <scope>NUCLEOTIDE SEQUENCE [LARGE SCALE GENOMIC DNA]</scope>
    <source>
        <strain evidence="4">JCM 31696</strain>
    </source>
</reference>
<feature type="non-terminal residue" evidence="3">
    <location>
        <position position="230"/>
    </location>
</feature>
<name>A0ABW3CIZ1_9ACTN</name>
<organism evidence="3 4">
    <name type="scientific">Actinomadura adrarensis</name>
    <dbReference type="NCBI Taxonomy" id="1819600"/>
    <lineage>
        <taxon>Bacteria</taxon>
        <taxon>Bacillati</taxon>
        <taxon>Actinomycetota</taxon>
        <taxon>Actinomycetes</taxon>
        <taxon>Streptosporangiales</taxon>
        <taxon>Thermomonosporaceae</taxon>
        <taxon>Actinomadura</taxon>
    </lineage>
</organism>
<accession>A0ABW3CIZ1</accession>
<protein>
    <submittedName>
        <fullName evidence="3">DUF4132 domain-containing protein</fullName>
    </submittedName>
</protein>
<feature type="region of interest" description="Disordered" evidence="1">
    <location>
        <begin position="167"/>
        <end position="189"/>
    </location>
</feature>